<protein>
    <submittedName>
        <fullName evidence="6">3-oxoacyl</fullName>
    </submittedName>
</protein>
<evidence type="ECO:0000313" key="6">
    <source>
        <dbReference type="EMBL" id="CUA77773.1"/>
    </source>
</evidence>
<dbReference type="PANTHER" id="PTHR42760:SF133">
    <property type="entry name" value="3-OXOACYL-[ACYL-CARRIER-PROTEIN] REDUCTASE"/>
    <property type="match status" value="1"/>
</dbReference>
<gene>
    <name evidence="5" type="ORF">RDB_LOCUS71963</name>
    <name evidence="6" type="ORF">RSOLAG22IIIB_06780</name>
</gene>
<sequence length="290" mass="29703">MASRLAQLSGHITNSATRGLLAGEVAIITGAAQGIGRSAALLFAKEGAKVVVSDLDAKKANAVVDEIKKAGGEAIAVAGDVGAEDFPEKIVNATIKAYGQINHIVNNAGFTFDKMIHTMNDESFDLIMKIHVRAPFRLVRAAAPHMRLKGDAAKAIPNRSIVNVSSVSGLHGNVGQINYAAGKSAVVGMTKTIAKEWGAFGVRANTVAFGYIQTRLTAAKGGDNTIVVDGKQIALGIPGGGKQPEGPVPGIPLGRPGTPDEAAAAVLFLVSPLASFVSGHTLEVTGGQGI</sequence>
<keyword evidence="3" id="KW-0560">Oxidoreductase</keyword>
<dbReference type="PRINTS" id="PR00081">
    <property type="entry name" value="GDHRDH"/>
</dbReference>
<dbReference type="EMBL" id="CYGV01001878">
    <property type="protein sequence ID" value="CUA77773.1"/>
    <property type="molecule type" value="Genomic_DNA"/>
</dbReference>
<evidence type="ECO:0000256" key="2">
    <source>
        <dbReference type="ARBA" id="ARBA00022857"/>
    </source>
</evidence>
<dbReference type="FunFam" id="3.40.50.720:FF:000084">
    <property type="entry name" value="Short-chain dehydrogenase reductase"/>
    <property type="match status" value="1"/>
</dbReference>
<dbReference type="Proteomes" id="UP000663843">
    <property type="component" value="Unassembled WGS sequence"/>
</dbReference>
<dbReference type="GO" id="GO:0048038">
    <property type="term" value="F:quinone binding"/>
    <property type="evidence" value="ECO:0007669"/>
    <property type="project" value="TreeGrafter"/>
</dbReference>
<dbReference type="EMBL" id="CAJMWT010002271">
    <property type="protein sequence ID" value="CAE6437937.1"/>
    <property type="molecule type" value="Genomic_DNA"/>
</dbReference>
<dbReference type="InterPro" id="IPR057326">
    <property type="entry name" value="KR_dom"/>
</dbReference>
<evidence type="ECO:0000256" key="1">
    <source>
        <dbReference type="ARBA" id="ARBA00006484"/>
    </source>
</evidence>
<dbReference type="Pfam" id="PF13561">
    <property type="entry name" value="adh_short_C2"/>
    <property type="match status" value="1"/>
</dbReference>
<dbReference type="PROSITE" id="PS00061">
    <property type="entry name" value="ADH_SHORT"/>
    <property type="match status" value="1"/>
</dbReference>
<evidence type="ECO:0000259" key="4">
    <source>
        <dbReference type="SMART" id="SM00822"/>
    </source>
</evidence>
<dbReference type="GO" id="GO:0006633">
    <property type="term" value="P:fatty acid biosynthetic process"/>
    <property type="evidence" value="ECO:0007669"/>
    <property type="project" value="TreeGrafter"/>
</dbReference>
<dbReference type="InterPro" id="IPR020904">
    <property type="entry name" value="Sc_DH/Rdtase_CS"/>
</dbReference>
<dbReference type="AlphaFoldDB" id="A0A0K6GGM7"/>
<dbReference type="SUPFAM" id="SSF51735">
    <property type="entry name" value="NAD(P)-binding Rossmann-fold domains"/>
    <property type="match status" value="1"/>
</dbReference>
<evidence type="ECO:0000313" key="7">
    <source>
        <dbReference type="Proteomes" id="UP000044841"/>
    </source>
</evidence>
<proteinExistence type="inferred from homology"/>
<dbReference type="InterPro" id="IPR002347">
    <property type="entry name" value="SDR_fam"/>
</dbReference>
<dbReference type="InterPro" id="IPR036291">
    <property type="entry name" value="NAD(P)-bd_dom_sf"/>
</dbReference>
<dbReference type="GO" id="GO:0016616">
    <property type="term" value="F:oxidoreductase activity, acting on the CH-OH group of donors, NAD or NADP as acceptor"/>
    <property type="evidence" value="ECO:0007669"/>
    <property type="project" value="TreeGrafter"/>
</dbReference>
<keyword evidence="2" id="KW-0521">NADP</keyword>
<reference evidence="5" key="2">
    <citation type="submission" date="2021-01" db="EMBL/GenBank/DDBJ databases">
        <authorList>
            <person name="Kaushik A."/>
        </authorList>
    </citation>
    <scope>NUCLEOTIDE SEQUENCE</scope>
    <source>
        <strain evidence="5">AG2-2IIIB</strain>
    </source>
</reference>
<dbReference type="Gene3D" id="3.40.50.720">
    <property type="entry name" value="NAD(P)-binding Rossmann-like Domain"/>
    <property type="match status" value="1"/>
</dbReference>
<dbReference type="SMART" id="SM00822">
    <property type="entry name" value="PKS_KR"/>
    <property type="match status" value="1"/>
</dbReference>
<keyword evidence="7" id="KW-1185">Reference proteome</keyword>
<dbReference type="PANTHER" id="PTHR42760">
    <property type="entry name" value="SHORT-CHAIN DEHYDROGENASES/REDUCTASES FAMILY MEMBER"/>
    <property type="match status" value="1"/>
</dbReference>
<name>A0A0K6GGM7_9AGAM</name>
<reference evidence="6 7" key="1">
    <citation type="submission" date="2015-07" db="EMBL/GenBank/DDBJ databases">
        <authorList>
            <person name="Noorani M."/>
        </authorList>
    </citation>
    <scope>NUCLEOTIDE SEQUENCE [LARGE SCALE GENOMIC DNA]</scope>
    <source>
        <strain evidence="6">BBA 69670</strain>
    </source>
</reference>
<evidence type="ECO:0000313" key="5">
    <source>
        <dbReference type="EMBL" id="CAE6437937.1"/>
    </source>
</evidence>
<comment type="similarity">
    <text evidence="1">Belongs to the short-chain dehydrogenases/reductases (SDR) family.</text>
</comment>
<accession>A0A0K6GGM7</accession>
<feature type="domain" description="Ketoreductase" evidence="4">
    <location>
        <begin position="24"/>
        <end position="200"/>
    </location>
</feature>
<dbReference type="Proteomes" id="UP000044841">
    <property type="component" value="Unassembled WGS sequence"/>
</dbReference>
<organism evidence="6 7">
    <name type="scientific">Rhizoctonia solani</name>
    <dbReference type="NCBI Taxonomy" id="456999"/>
    <lineage>
        <taxon>Eukaryota</taxon>
        <taxon>Fungi</taxon>
        <taxon>Dikarya</taxon>
        <taxon>Basidiomycota</taxon>
        <taxon>Agaricomycotina</taxon>
        <taxon>Agaricomycetes</taxon>
        <taxon>Cantharellales</taxon>
        <taxon>Ceratobasidiaceae</taxon>
        <taxon>Rhizoctonia</taxon>
    </lineage>
</organism>
<evidence type="ECO:0000256" key="3">
    <source>
        <dbReference type="ARBA" id="ARBA00023002"/>
    </source>
</evidence>
<dbReference type="PRINTS" id="PR00080">
    <property type="entry name" value="SDRFAMILY"/>
</dbReference>